<accession>A0A9P6CRV1</accession>
<keyword evidence="2" id="KW-1185">Reference proteome</keyword>
<proteinExistence type="predicted"/>
<organism evidence="1 2">
    <name type="scientific">Pholiota conissans</name>
    <dbReference type="NCBI Taxonomy" id="109636"/>
    <lineage>
        <taxon>Eukaryota</taxon>
        <taxon>Fungi</taxon>
        <taxon>Dikarya</taxon>
        <taxon>Basidiomycota</taxon>
        <taxon>Agaricomycotina</taxon>
        <taxon>Agaricomycetes</taxon>
        <taxon>Agaricomycetidae</taxon>
        <taxon>Agaricales</taxon>
        <taxon>Agaricineae</taxon>
        <taxon>Strophariaceae</taxon>
        <taxon>Pholiota</taxon>
    </lineage>
</organism>
<gene>
    <name evidence="1" type="ORF">BDN70DRAFT_819940</name>
</gene>
<evidence type="ECO:0000313" key="2">
    <source>
        <dbReference type="Proteomes" id="UP000807469"/>
    </source>
</evidence>
<evidence type="ECO:0000313" key="1">
    <source>
        <dbReference type="EMBL" id="KAF9471490.1"/>
    </source>
</evidence>
<name>A0A9P6CRV1_9AGAR</name>
<feature type="non-terminal residue" evidence="1">
    <location>
        <position position="1"/>
    </location>
</feature>
<reference evidence="1" key="1">
    <citation type="submission" date="2020-11" db="EMBL/GenBank/DDBJ databases">
        <authorList>
            <consortium name="DOE Joint Genome Institute"/>
            <person name="Ahrendt S."/>
            <person name="Riley R."/>
            <person name="Andreopoulos W."/>
            <person name="Labutti K."/>
            <person name="Pangilinan J."/>
            <person name="Ruiz-Duenas F.J."/>
            <person name="Barrasa J.M."/>
            <person name="Sanchez-Garcia M."/>
            <person name="Camarero S."/>
            <person name="Miyauchi S."/>
            <person name="Serrano A."/>
            <person name="Linde D."/>
            <person name="Babiker R."/>
            <person name="Drula E."/>
            <person name="Ayuso-Fernandez I."/>
            <person name="Pacheco R."/>
            <person name="Padilla G."/>
            <person name="Ferreira P."/>
            <person name="Barriuso J."/>
            <person name="Kellner H."/>
            <person name="Castanera R."/>
            <person name="Alfaro M."/>
            <person name="Ramirez L."/>
            <person name="Pisabarro A.G."/>
            <person name="Kuo A."/>
            <person name="Tritt A."/>
            <person name="Lipzen A."/>
            <person name="He G."/>
            <person name="Yan M."/>
            <person name="Ng V."/>
            <person name="Cullen D."/>
            <person name="Martin F."/>
            <person name="Rosso M.-N."/>
            <person name="Henrissat B."/>
            <person name="Hibbett D."/>
            <person name="Martinez A.T."/>
            <person name="Grigoriev I.V."/>
        </authorList>
    </citation>
    <scope>NUCLEOTIDE SEQUENCE</scope>
    <source>
        <strain evidence="1">CIRM-BRFM 674</strain>
    </source>
</reference>
<comment type="caution">
    <text evidence="1">The sequence shown here is derived from an EMBL/GenBank/DDBJ whole genome shotgun (WGS) entry which is preliminary data.</text>
</comment>
<dbReference type="EMBL" id="MU155677">
    <property type="protein sequence ID" value="KAF9471490.1"/>
    <property type="molecule type" value="Genomic_DNA"/>
</dbReference>
<dbReference type="Proteomes" id="UP000807469">
    <property type="component" value="Unassembled WGS sequence"/>
</dbReference>
<protein>
    <submittedName>
        <fullName evidence="1">Uncharacterized protein</fullName>
    </submittedName>
</protein>
<dbReference type="AlphaFoldDB" id="A0A9P6CRV1"/>
<dbReference type="OrthoDB" id="2953545at2759"/>
<sequence>QNHMGRYILRKLRGVEEHFENIGSLVSMEYPCGFYTQSGLNRNCSVTIQSGKVVSTCLCAYSFNIRPASKMSKQKACTNFPILCRFCSDIH</sequence>